<accession>A0A7X6R2P1</accession>
<dbReference type="AlphaFoldDB" id="A0A7X6R2P1"/>
<evidence type="ECO:0000313" key="2">
    <source>
        <dbReference type="Proteomes" id="UP000540698"/>
    </source>
</evidence>
<dbReference type="RefSeq" id="WP_157114303.1">
    <property type="nucleotide sequence ID" value="NZ_JAAXOS010000004.1"/>
</dbReference>
<protein>
    <submittedName>
        <fullName evidence="1">Uncharacterized protein</fullName>
    </submittedName>
</protein>
<organism evidence="1 2">
    <name type="scientific">Nocardia gamkensis</name>
    <dbReference type="NCBI Taxonomy" id="352869"/>
    <lineage>
        <taxon>Bacteria</taxon>
        <taxon>Bacillati</taxon>
        <taxon>Actinomycetota</taxon>
        <taxon>Actinomycetes</taxon>
        <taxon>Mycobacteriales</taxon>
        <taxon>Nocardiaceae</taxon>
        <taxon>Nocardia</taxon>
    </lineage>
</organism>
<name>A0A7X6R2P1_9NOCA</name>
<sequence>MASKSDAAIQQKLNAIADGPADLMSELSADHPELLRHRRELTEAVGLENRESAG</sequence>
<evidence type="ECO:0000313" key="1">
    <source>
        <dbReference type="EMBL" id="NKY26560.1"/>
    </source>
</evidence>
<reference evidence="1 2" key="1">
    <citation type="submission" date="2020-04" db="EMBL/GenBank/DDBJ databases">
        <title>MicrobeNet Type strains.</title>
        <authorList>
            <person name="Nicholson A.C."/>
        </authorList>
    </citation>
    <scope>NUCLEOTIDE SEQUENCE [LARGE SCALE GENOMIC DNA]</scope>
    <source>
        <strain evidence="1 2">DSM 44956</strain>
    </source>
</reference>
<keyword evidence="2" id="KW-1185">Reference proteome</keyword>
<proteinExistence type="predicted"/>
<comment type="caution">
    <text evidence="1">The sequence shown here is derived from an EMBL/GenBank/DDBJ whole genome shotgun (WGS) entry which is preliminary data.</text>
</comment>
<gene>
    <name evidence="1" type="ORF">HGB38_10050</name>
</gene>
<dbReference type="Proteomes" id="UP000540698">
    <property type="component" value="Unassembled WGS sequence"/>
</dbReference>
<dbReference type="EMBL" id="JAAXOS010000004">
    <property type="protein sequence ID" value="NKY26560.1"/>
    <property type="molecule type" value="Genomic_DNA"/>
</dbReference>